<gene>
    <name evidence="6" type="ORF">BJ322DRAFT_1035340</name>
</gene>
<feature type="transmembrane region" description="Helical" evidence="1">
    <location>
        <begin position="108"/>
        <end position="127"/>
    </location>
</feature>
<evidence type="ECO:0000313" key="6">
    <source>
        <dbReference type="EMBL" id="KAF9790260.1"/>
    </source>
</evidence>
<feature type="transmembrane region" description="Helical" evidence="1">
    <location>
        <begin position="545"/>
        <end position="568"/>
    </location>
</feature>
<feature type="domain" description="PGAP2IP C-terminal nuclease-like" evidence="5">
    <location>
        <begin position="684"/>
        <end position="912"/>
    </location>
</feature>
<feature type="domain" description="CWH43-like N-terminal" evidence="2">
    <location>
        <begin position="16"/>
        <end position="225"/>
    </location>
</feature>
<comment type="caution">
    <text evidence="6">The sequence shown here is derived from an EMBL/GenBank/DDBJ whole genome shotgun (WGS) entry which is preliminary data.</text>
</comment>
<dbReference type="GO" id="GO:0031505">
    <property type="term" value="P:fungal-type cell wall organization"/>
    <property type="evidence" value="ECO:0007669"/>
    <property type="project" value="TreeGrafter"/>
</dbReference>
<feature type="transmembrane region" description="Helical" evidence="1">
    <location>
        <begin position="171"/>
        <end position="188"/>
    </location>
</feature>
<dbReference type="SUPFAM" id="SSF56219">
    <property type="entry name" value="DNase I-like"/>
    <property type="match status" value="1"/>
</dbReference>
<dbReference type="GO" id="GO:0016020">
    <property type="term" value="C:membrane"/>
    <property type="evidence" value="ECO:0007669"/>
    <property type="project" value="GOC"/>
</dbReference>
<feature type="transmembrane region" description="Helical" evidence="1">
    <location>
        <begin position="495"/>
        <end position="514"/>
    </location>
</feature>
<evidence type="ECO:0000259" key="4">
    <source>
        <dbReference type="Pfam" id="PF23022"/>
    </source>
</evidence>
<dbReference type="InterPro" id="IPR057315">
    <property type="entry name" value="Exo_endo_phos_PGAP2IP_C"/>
</dbReference>
<feature type="transmembrane region" description="Helical" evidence="1">
    <location>
        <begin position="356"/>
        <end position="373"/>
    </location>
</feature>
<dbReference type="InterPro" id="IPR053911">
    <property type="entry name" value="PGAP2IP_TM_2nd"/>
</dbReference>
<feature type="transmembrane region" description="Helical" evidence="1">
    <location>
        <begin position="139"/>
        <end position="159"/>
    </location>
</feature>
<dbReference type="InterPro" id="IPR051916">
    <property type="entry name" value="GPI-anchor_lipid_remodeler"/>
</dbReference>
<dbReference type="InterPro" id="IPR019402">
    <property type="entry name" value="CWH43_N"/>
</dbReference>
<reference evidence="6" key="2">
    <citation type="submission" date="2020-11" db="EMBL/GenBank/DDBJ databases">
        <authorList>
            <consortium name="DOE Joint Genome Institute"/>
            <person name="Kuo A."/>
            <person name="Miyauchi S."/>
            <person name="Kiss E."/>
            <person name="Drula E."/>
            <person name="Kohler A."/>
            <person name="Sanchez-Garcia M."/>
            <person name="Andreopoulos B."/>
            <person name="Barry K.W."/>
            <person name="Bonito G."/>
            <person name="Buee M."/>
            <person name="Carver A."/>
            <person name="Chen C."/>
            <person name="Cichocki N."/>
            <person name="Clum A."/>
            <person name="Culley D."/>
            <person name="Crous P.W."/>
            <person name="Fauchery L."/>
            <person name="Girlanda M."/>
            <person name="Hayes R."/>
            <person name="Keri Z."/>
            <person name="Labutti K."/>
            <person name="Lipzen A."/>
            <person name="Lombard V."/>
            <person name="Magnuson J."/>
            <person name="Maillard F."/>
            <person name="Morin E."/>
            <person name="Murat C."/>
            <person name="Nolan M."/>
            <person name="Ohm R."/>
            <person name="Pangilinan J."/>
            <person name="Pereira M."/>
            <person name="Perotto S."/>
            <person name="Peter M."/>
            <person name="Riley R."/>
            <person name="Sitrit Y."/>
            <person name="Stielow B."/>
            <person name="Szollosi G."/>
            <person name="Zifcakova L."/>
            <person name="Stursova M."/>
            <person name="Spatafora J.W."/>
            <person name="Tedersoo L."/>
            <person name="Vaario L.-M."/>
            <person name="Yamada A."/>
            <person name="Yan M."/>
            <person name="Wang P."/>
            <person name="Xu J."/>
            <person name="Bruns T."/>
            <person name="Baldrian P."/>
            <person name="Vilgalys R."/>
            <person name="Henrissat B."/>
            <person name="Grigoriev I.V."/>
            <person name="Hibbett D."/>
            <person name="Nagy L.G."/>
            <person name="Martin F.M."/>
        </authorList>
    </citation>
    <scope>NUCLEOTIDE SEQUENCE</scope>
    <source>
        <strain evidence="6">UH-Tt-Lm1</strain>
    </source>
</reference>
<feature type="transmembrane region" description="Helical" evidence="1">
    <location>
        <begin position="580"/>
        <end position="603"/>
    </location>
</feature>
<sequence length="963" mass="107783">MPDNVNQRSSTISFPASWVATAHTTLASLAFLIALAVGTGLHYKKLVKNGVAGYPQEWFPSVSATIGDWFPERSFFQIFIALTSGPRFALVFLQYYLQSQTRKSSWPFTLLIVGVIRSLSCGGWVFITSNDHHDAHDVLMISYIVCNVPWMFGSISYTPSMRMITKRQRKYVATAFFACIVPFVYFFIQHKVHKKPGAYTKSSLFEWGLIFLDITFDSILARDLRESGIRLFITQDKAMAEADGVTSPSHSPKVNATAPVARSKQHIHLPSFLSDLYLSYIFWSVFTSLAPTLFYFSIWKLAIAGPEASLLCTLSPILLGIPSIRLFLTSRRGRLASHLLSLLGLAAYRFDDPLHRLLLVNIANIFACALAAVEWSGDDSFYRGIILGLSFIISSVAKLANHSNNPVWPFMNENTGGYNKTGLSLALLAIVELSLRSPSEVLTPIRKGAVSKSWVTSGLALGSLIFALHNLLADSTTLITWSWTGYPVQGPVPHLHGYLTILAQCLGLAIPVLLPSAWVGILRHPLWFAYGSASVYFMYNCRDWVGYFGGLNVAVFSMSVLPMVLSMTAESANGRLARTYTLAFFVTCLLYLASVWTVAYAFVPGGVYLRERTDLVLLAQMALLSPAFTFSPPLAAVNQFFAADMRSKYWHHVRTTIFFTIVTSLLVTIYRLPPPPTLLKSSRRIVNAGIWTIHFGFDNAGRDSQRRMRDLIRDMDLDILGLLETDLQRVVYGHRDITRVMVEEMGYYADVGPGPNSHTWGAVLLSKFPIINSTHHLLPSPDGELAPAIEATINMYGTEVVVIVAHNGQEETPLDRELQSKELARIMAASFPKPVIYLGYVVTDPHAPRPAPYKIITEDGKVFDIDMDDTDRWCEYIFFRGLYRTAYVRVSRDTITDTELQIGQFVVPEGGVVVANHTVEALYPRIARESLPEEHWFPDTYCGQGQRGHRYHVFDEPLYYRIP</sequence>
<feature type="transmembrane region" description="Helical" evidence="1">
    <location>
        <begin position="615"/>
        <end position="641"/>
    </location>
</feature>
<keyword evidence="7" id="KW-1185">Reference proteome</keyword>
<keyword evidence="1" id="KW-1133">Transmembrane helix</keyword>
<evidence type="ECO:0000256" key="1">
    <source>
        <dbReference type="SAM" id="Phobius"/>
    </source>
</evidence>
<dbReference type="Pfam" id="PF23226">
    <property type="entry name" value="Exo_endo_phos_PGAP2IP"/>
    <property type="match status" value="1"/>
</dbReference>
<feature type="domain" description="PGAP2IP second transmembrane" evidence="3">
    <location>
        <begin position="451"/>
        <end position="627"/>
    </location>
</feature>
<dbReference type="GO" id="GO:0006506">
    <property type="term" value="P:GPI anchor biosynthetic process"/>
    <property type="evidence" value="ECO:0007669"/>
    <property type="project" value="TreeGrafter"/>
</dbReference>
<keyword evidence="1" id="KW-0812">Transmembrane</keyword>
<proteinExistence type="predicted"/>
<dbReference type="InterPro" id="IPR053912">
    <property type="entry name" value="PGAP2IP_TM_1nd"/>
</dbReference>
<evidence type="ECO:0000259" key="5">
    <source>
        <dbReference type="Pfam" id="PF23226"/>
    </source>
</evidence>
<accession>A0A9P6HPN2</accession>
<feature type="transmembrane region" description="Helical" evidence="1">
    <location>
        <begin position="653"/>
        <end position="672"/>
    </location>
</feature>
<dbReference type="Proteomes" id="UP000736335">
    <property type="component" value="Unassembled WGS sequence"/>
</dbReference>
<dbReference type="EMBL" id="WIUZ02000002">
    <property type="protein sequence ID" value="KAF9790260.1"/>
    <property type="molecule type" value="Genomic_DNA"/>
</dbReference>
<dbReference type="PANTHER" id="PTHR14859">
    <property type="entry name" value="CALCOFLUOR WHITE HYPERSENSITIVE PROTEIN PRECURSOR"/>
    <property type="match status" value="1"/>
</dbReference>
<dbReference type="PANTHER" id="PTHR14859:SF1">
    <property type="entry name" value="PGAP2-INTERACTING PROTEIN"/>
    <property type="match status" value="1"/>
</dbReference>
<dbReference type="Gene3D" id="3.60.10.10">
    <property type="entry name" value="Endonuclease/exonuclease/phosphatase"/>
    <property type="match status" value="1"/>
</dbReference>
<feature type="transmembrane region" description="Helical" evidence="1">
    <location>
        <begin position="276"/>
        <end position="296"/>
    </location>
</feature>
<name>A0A9P6HPN2_9AGAM</name>
<feature type="domain" description="PGAP2IP first transmembrane" evidence="4">
    <location>
        <begin position="280"/>
        <end position="431"/>
    </location>
</feature>
<evidence type="ECO:0000259" key="2">
    <source>
        <dbReference type="Pfam" id="PF10277"/>
    </source>
</evidence>
<feature type="transmembrane region" description="Helical" evidence="1">
    <location>
        <begin position="12"/>
        <end position="37"/>
    </location>
</feature>
<feature type="transmembrane region" description="Helical" evidence="1">
    <location>
        <begin position="380"/>
        <end position="397"/>
    </location>
</feature>
<feature type="transmembrane region" description="Helical" evidence="1">
    <location>
        <begin position="75"/>
        <end position="96"/>
    </location>
</feature>
<evidence type="ECO:0000259" key="3">
    <source>
        <dbReference type="Pfam" id="PF23021"/>
    </source>
</evidence>
<dbReference type="GO" id="GO:0005783">
    <property type="term" value="C:endoplasmic reticulum"/>
    <property type="evidence" value="ECO:0007669"/>
    <property type="project" value="TreeGrafter"/>
</dbReference>
<dbReference type="Pfam" id="PF23021">
    <property type="entry name" value="6TM_2nd_PGAP2IP"/>
    <property type="match status" value="1"/>
</dbReference>
<dbReference type="FunFam" id="3.60.10.10:FF:000100">
    <property type="entry name" value="Unplaced genomic scaffold supercont2.12, whole genome shotgun sequence"/>
    <property type="match status" value="1"/>
</dbReference>
<dbReference type="Pfam" id="PF23022">
    <property type="entry name" value="6TM_1st_PGAP2IP"/>
    <property type="match status" value="1"/>
</dbReference>
<keyword evidence="1" id="KW-0472">Membrane</keyword>
<dbReference type="InterPro" id="IPR036691">
    <property type="entry name" value="Endo/exonu/phosph_ase_sf"/>
</dbReference>
<reference evidence="6" key="1">
    <citation type="journal article" date="2020" name="Nat. Commun.">
        <title>Large-scale genome sequencing of mycorrhizal fungi provides insights into the early evolution of symbiotic traits.</title>
        <authorList>
            <person name="Miyauchi S."/>
            <person name="Kiss E."/>
            <person name="Kuo A."/>
            <person name="Drula E."/>
            <person name="Kohler A."/>
            <person name="Sanchez-Garcia M."/>
            <person name="Morin E."/>
            <person name="Andreopoulos B."/>
            <person name="Barry K.W."/>
            <person name="Bonito G."/>
            <person name="Buee M."/>
            <person name="Carver A."/>
            <person name="Chen C."/>
            <person name="Cichocki N."/>
            <person name="Clum A."/>
            <person name="Culley D."/>
            <person name="Crous P.W."/>
            <person name="Fauchery L."/>
            <person name="Girlanda M."/>
            <person name="Hayes R.D."/>
            <person name="Keri Z."/>
            <person name="LaButti K."/>
            <person name="Lipzen A."/>
            <person name="Lombard V."/>
            <person name="Magnuson J."/>
            <person name="Maillard F."/>
            <person name="Murat C."/>
            <person name="Nolan M."/>
            <person name="Ohm R.A."/>
            <person name="Pangilinan J."/>
            <person name="Pereira M.F."/>
            <person name="Perotto S."/>
            <person name="Peter M."/>
            <person name="Pfister S."/>
            <person name="Riley R."/>
            <person name="Sitrit Y."/>
            <person name="Stielow J.B."/>
            <person name="Szollosi G."/>
            <person name="Zifcakova L."/>
            <person name="Stursova M."/>
            <person name="Spatafora J.W."/>
            <person name="Tedersoo L."/>
            <person name="Vaario L.M."/>
            <person name="Yamada A."/>
            <person name="Yan M."/>
            <person name="Wang P."/>
            <person name="Xu J."/>
            <person name="Bruns T."/>
            <person name="Baldrian P."/>
            <person name="Vilgalys R."/>
            <person name="Dunand C."/>
            <person name="Henrissat B."/>
            <person name="Grigoriev I.V."/>
            <person name="Hibbett D."/>
            <person name="Nagy L.G."/>
            <person name="Martin F.M."/>
        </authorList>
    </citation>
    <scope>NUCLEOTIDE SEQUENCE</scope>
    <source>
        <strain evidence="6">UH-Tt-Lm1</strain>
    </source>
</reference>
<dbReference type="Pfam" id="PF10277">
    <property type="entry name" value="Frag1"/>
    <property type="match status" value="1"/>
</dbReference>
<feature type="transmembrane region" description="Helical" evidence="1">
    <location>
        <begin position="456"/>
        <end position="483"/>
    </location>
</feature>
<organism evidence="6 7">
    <name type="scientific">Thelephora terrestris</name>
    <dbReference type="NCBI Taxonomy" id="56493"/>
    <lineage>
        <taxon>Eukaryota</taxon>
        <taxon>Fungi</taxon>
        <taxon>Dikarya</taxon>
        <taxon>Basidiomycota</taxon>
        <taxon>Agaricomycotina</taxon>
        <taxon>Agaricomycetes</taxon>
        <taxon>Thelephorales</taxon>
        <taxon>Thelephoraceae</taxon>
        <taxon>Thelephora</taxon>
    </lineage>
</organism>
<protein>
    <submittedName>
        <fullName evidence="6">Frag1/DRAM/Sfk1 family-domain-containing protein</fullName>
    </submittedName>
</protein>
<dbReference type="AlphaFoldDB" id="A0A9P6HPN2"/>
<evidence type="ECO:0000313" key="7">
    <source>
        <dbReference type="Proteomes" id="UP000736335"/>
    </source>
</evidence>
<dbReference type="OrthoDB" id="68581at2759"/>